<protein>
    <submittedName>
        <fullName evidence="2">Uncharacterized protein</fullName>
    </submittedName>
</protein>
<name>A0AC35G6M4_9BILA</name>
<organism evidence="1 2">
    <name type="scientific">Panagrolaimus sp. PS1159</name>
    <dbReference type="NCBI Taxonomy" id="55785"/>
    <lineage>
        <taxon>Eukaryota</taxon>
        <taxon>Metazoa</taxon>
        <taxon>Ecdysozoa</taxon>
        <taxon>Nematoda</taxon>
        <taxon>Chromadorea</taxon>
        <taxon>Rhabditida</taxon>
        <taxon>Tylenchina</taxon>
        <taxon>Panagrolaimomorpha</taxon>
        <taxon>Panagrolaimoidea</taxon>
        <taxon>Panagrolaimidae</taxon>
        <taxon>Panagrolaimus</taxon>
    </lineage>
</organism>
<evidence type="ECO:0000313" key="2">
    <source>
        <dbReference type="WBParaSite" id="PS1159_v2.g24008.t1"/>
    </source>
</evidence>
<dbReference type="Proteomes" id="UP000887580">
    <property type="component" value="Unplaced"/>
</dbReference>
<reference evidence="2" key="1">
    <citation type="submission" date="2022-11" db="UniProtKB">
        <authorList>
            <consortium name="WormBaseParasite"/>
        </authorList>
    </citation>
    <scope>IDENTIFICATION</scope>
</reference>
<dbReference type="WBParaSite" id="PS1159_v2.g24008.t1">
    <property type="protein sequence ID" value="PS1159_v2.g24008.t1"/>
    <property type="gene ID" value="PS1159_v2.g24008"/>
</dbReference>
<proteinExistence type="predicted"/>
<accession>A0AC35G6M4</accession>
<evidence type="ECO:0000313" key="1">
    <source>
        <dbReference type="Proteomes" id="UP000887580"/>
    </source>
</evidence>
<sequence>MAAQDVPYFSPPKFNPKSDDFRCFVFKVKEYCALYKLNIGMPRRHILIQGLSNCGIKHLLNHYNSENCHDQTKLNWATFDEIVTILELFYEKQKKKRKQPSEAGTEEDEEESSNNKDEEEKN</sequence>